<dbReference type="Proteomes" id="UP000708208">
    <property type="component" value="Unassembled WGS sequence"/>
</dbReference>
<keyword evidence="2 5" id="KW-0812">Transmembrane</keyword>
<comment type="caution">
    <text evidence="7">The sequence shown here is derived from an EMBL/GenBank/DDBJ whole genome shotgun (WGS) entry which is preliminary data.</text>
</comment>
<protein>
    <recommendedName>
        <fullName evidence="6">G-protein coupled receptors family 1 profile domain-containing protein</fullName>
    </recommendedName>
</protein>
<feature type="transmembrane region" description="Helical" evidence="5">
    <location>
        <begin position="175"/>
        <end position="198"/>
    </location>
</feature>
<keyword evidence="3 5" id="KW-1133">Transmembrane helix</keyword>
<feature type="transmembrane region" description="Helical" evidence="5">
    <location>
        <begin position="80"/>
        <end position="100"/>
    </location>
</feature>
<feature type="domain" description="G-protein coupled receptors family 1 profile" evidence="6">
    <location>
        <begin position="1"/>
        <end position="197"/>
    </location>
</feature>
<organism evidence="7 8">
    <name type="scientific">Allacma fusca</name>
    <dbReference type="NCBI Taxonomy" id="39272"/>
    <lineage>
        <taxon>Eukaryota</taxon>
        <taxon>Metazoa</taxon>
        <taxon>Ecdysozoa</taxon>
        <taxon>Arthropoda</taxon>
        <taxon>Hexapoda</taxon>
        <taxon>Collembola</taxon>
        <taxon>Symphypleona</taxon>
        <taxon>Sminthuridae</taxon>
        <taxon>Allacma</taxon>
    </lineage>
</organism>
<gene>
    <name evidence="7" type="ORF">AFUS01_LOCUS30560</name>
</gene>
<evidence type="ECO:0000256" key="1">
    <source>
        <dbReference type="ARBA" id="ARBA00004370"/>
    </source>
</evidence>
<evidence type="ECO:0000256" key="4">
    <source>
        <dbReference type="ARBA" id="ARBA00023136"/>
    </source>
</evidence>
<sequence>MLVLSLLDMTLKLHRCASLIINIKVHKSFMTDKKVVALLGFAWIGPISVMFLYFGFGTIAGGEIMRWECTNYYFQNDSTWKIITVFVFSISLVLLALMNWQSCHLITKLQQSYIGQKLFDYDHYESNTSQFQWNLQYLRRTSHGIVIWYLIGWGPFCLAYAVSSADNSNVPNDTRLVVSLVARSMIILKTLTSPFLYAMKFRVIRSALYDMSLECKRLENVCGQSAEDSAAESV</sequence>
<dbReference type="OrthoDB" id="9894375at2759"/>
<proteinExistence type="predicted"/>
<accession>A0A8J2PPC5</accession>
<feature type="transmembrane region" description="Helical" evidence="5">
    <location>
        <begin position="145"/>
        <end position="163"/>
    </location>
</feature>
<evidence type="ECO:0000256" key="3">
    <source>
        <dbReference type="ARBA" id="ARBA00022989"/>
    </source>
</evidence>
<dbReference type="AlphaFoldDB" id="A0A8J2PPC5"/>
<evidence type="ECO:0000256" key="5">
    <source>
        <dbReference type="SAM" id="Phobius"/>
    </source>
</evidence>
<evidence type="ECO:0000259" key="6">
    <source>
        <dbReference type="PROSITE" id="PS50262"/>
    </source>
</evidence>
<evidence type="ECO:0000313" key="8">
    <source>
        <dbReference type="Proteomes" id="UP000708208"/>
    </source>
</evidence>
<dbReference type="PROSITE" id="PS50262">
    <property type="entry name" value="G_PROTEIN_RECEP_F1_2"/>
    <property type="match status" value="1"/>
</dbReference>
<comment type="subcellular location">
    <subcellularLocation>
        <location evidence="1">Membrane</location>
    </subcellularLocation>
</comment>
<dbReference type="EMBL" id="CAJVCH010471018">
    <property type="protein sequence ID" value="CAG7820154.1"/>
    <property type="molecule type" value="Genomic_DNA"/>
</dbReference>
<keyword evidence="8" id="KW-1185">Reference proteome</keyword>
<dbReference type="GO" id="GO:0016020">
    <property type="term" value="C:membrane"/>
    <property type="evidence" value="ECO:0007669"/>
    <property type="project" value="UniProtKB-SubCell"/>
</dbReference>
<feature type="transmembrane region" description="Helical" evidence="5">
    <location>
        <begin position="35"/>
        <end position="60"/>
    </location>
</feature>
<dbReference type="InterPro" id="IPR017452">
    <property type="entry name" value="GPCR_Rhodpsn_7TM"/>
</dbReference>
<keyword evidence="4 5" id="KW-0472">Membrane</keyword>
<dbReference type="SUPFAM" id="SSF81321">
    <property type="entry name" value="Family A G protein-coupled receptor-like"/>
    <property type="match status" value="1"/>
</dbReference>
<evidence type="ECO:0000256" key="2">
    <source>
        <dbReference type="ARBA" id="ARBA00022692"/>
    </source>
</evidence>
<reference evidence="7" key="1">
    <citation type="submission" date="2021-06" db="EMBL/GenBank/DDBJ databases">
        <authorList>
            <person name="Hodson N. C."/>
            <person name="Mongue J. A."/>
            <person name="Jaron S. K."/>
        </authorList>
    </citation>
    <scope>NUCLEOTIDE SEQUENCE</scope>
</reference>
<evidence type="ECO:0000313" key="7">
    <source>
        <dbReference type="EMBL" id="CAG7820154.1"/>
    </source>
</evidence>
<name>A0A8J2PPC5_9HEXA</name>